<dbReference type="EnsemblPlants" id="PNT69840">
    <property type="protein sequence ID" value="PNT69840"/>
    <property type="gene ID" value="BRADI_2g01258v3"/>
</dbReference>
<organism evidence="4">
    <name type="scientific">Brachypodium distachyon</name>
    <name type="common">Purple false brome</name>
    <name type="synonym">Trachynia distachya</name>
    <dbReference type="NCBI Taxonomy" id="15368"/>
    <lineage>
        <taxon>Eukaryota</taxon>
        <taxon>Viridiplantae</taxon>
        <taxon>Streptophyta</taxon>
        <taxon>Embryophyta</taxon>
        <taxon>Tracheophyta</taxon>
        <taxon>Spermatophyta</taxon>
        <taxon>Magnoliopsida</taxon>
        <taxon>Liliopsida</taxon>
        <taxon>Poales</taxon>
        <taxon>Poaceae</taxon>
        <taxon>BOP clade</taxon>
        <taxon>Pooideae</taxon>
        <taxon>Stipodae</taxon>
        <taxon>Brachypodieae</taxon>
        <taxon>Brachypodium</taxon>
    </lineage>
</organism>
<dbReference type="AlphaFoldDB" id="A0A2K2D6D8"/>
<dbReference type="OrthoDB" id="656425at2759"/>
<evidence type="ECO:0000259" key="3">
    <source>
        <dbReference type="Pfam" id="PF14392"/>
    </source>
</evidence>
<reference evidence="4" key="2">
    <citation type="submission" date="2017-06" db="EMBL/GenBank/DDBJ databases">
        <title>WGS assembly of Brachypodium distachyon.</title>
        <authorList>
            <consortium name="The International Brachypodium Initiative"/>
            <person name="Lucas S."/>
            <person name="Harmon-Smith M."/>
            <person name="Lail K."/>
            <person name="Tice H."/>
            <person name="Grimwood J."/>
            <person name="Bruce D."/>
            <person name="Barry K."/>
            <person name="Shu S."/>
            <person name="Lindquist E."/>
            <person name="Wang M."/>
            <person name="Pitluck S."/>
            <person name="Vogel J.P."/>
            <person name="Garvin D.F."/>
            <person name="Mockler T.C."/>
            <person name="Schmutz J."/>
            <person name="Rokhsar D."/>
            <person name="Bevan M.W."/>
        </authorList>
    </citation>
    <scope>NUCLEOTIDE SEQUENCE</scope>
    <source>
        <strain evidence="4">Bd21</strain>
    </source>
</reference>
<feature type="region of interest" description="Disordered" evidence="1">
    <location>
        <begin position="284"/>
        <end position="308"/>
    </location>
</feature>
<name>A0A2K2D6D8_BRADI</name>
<keyword evidence="6" id="KW-1185">Reference proteome</keyword>
<proteinExistence type="predicted"/>
<dbReference type="InterPro" id="IPR040256">
    <property type="entry name" value="At4g02000-like"/>
</dbReference>
<evidence type="ECO:0000313" key="4">
    <source>
        <dbReference type="EMBL" id="PNT69840.1"/>
    </source>
</evidence>
<evidence type="ECO:0000256" key="1">
    <source>
        <dbReference type="SAM" id="MobiDB-lite"/>
    </source>
</evidence>
<dbReference type="Pfam" id="PF14111">
    <property type="entry name" value="DUF4283"/>
    <property type="match status" value="1"/>
</dbReference>
<sequence>MAESSRMGGMRGSGSLPDVDLDALLGNLKLHDDERVGVKVEGKKMADLKEEAKWLALGRVLSNKSYSFSSLVATMKFAWSSAQEISVRPHGDNLFLVQASFLGDWNKRMEEGPWIFRDYGVILAPYDEVLVRGLAARAGKVLSVVLRPAVAGEDFVRVRVELEASKPLTRVVVLSPEGAADIILRVTYEKVPKFCEICGCMGHVLKECSNGPARGSTQGGRFGGQGGGREQAQRQEQESRKRSSGDASLESSPAKAELPPGRLLEYKPKGDDMGAKKKLELALMEGDNNLQLPVPPPPPKYIAPREKK</sequence>
<dbReference type="EMBL" id="CM000881">
    <property type="protein sequence ID" value="PNT69840.1"/>
    <property type="molecule type" value="Genomic_DNA"/>
</dbReference>
<feature type="region of interest" description="Disordered" evidence="1">
    <location>
        <begin position="214"/>
        <end position="272"/>
    </location>
</feature>
<feature type="non-terminal residue" evidence="4">
    <location>
        <position position="308"/>
    </location>
</feature>
<dbReference type="Gramene" id="PNT69840">
    <property type="protein sequence ID" value="PNT69840"/>
    <property type="gene ID" value="BRADI_2g01258v3"/>
</dbReference>
<dbReference type="PANTHER" id="PTHR31286:SF167">
    <property type="entry name" value="OS09G0268800 PROTEIN"/>
    <property type="match status" value="1"/>
</dbReference>
<reference evidence="5" key="3">
    <citation type="submission" date="2018-08" db="UniProtKB">
        <authorList>
            <consortium name="EnsemblPlants"/>
        </authorList>
    </citation>
    <scope>IDENTIFICATION</scope>
    <source>
        <strain evidence="5">cv. Bd21</strain>
    </source>
</reference>
<dbReference type="Pfam" id="PF14392">
    <property type="entry name" value="zf-CCHC_4"/>
    <property type="match status" value="1"/>
</dbReference>
<dbReference type="InterPro" id="IPR025836">
    <property type="entry name" value="Zn_knuckle_CX2CX4HX4C"/>
</dbReference>
<protein>
    <recommendedName>
        <fullName evidence="7">CCHC-type domain-containing protein</fullName>
    </recommendedName>
</protein>
<feature type="compositionally biased region" description="Gly residues" evidence="1">
    <location>
        <begin position="217"/>
        <end position="229"/>
    </location>
</feature>
<dbReference type="InParanoid" id="A0A2K2D6D8"/>
<reference evidence="4 5" key="1">
    <citation type="journal article" date="2010" name="Nature">
        <title>Genome sequencing and analysis of the model grass Brachypodium distachyon.</title>
        <authorList>
            <consortium name="International Brachypodium Initiative"/>
        </authorList>
    </citation>
    <scope>NUCLEOTIDE SEQUENCE [LARGE SCALE GENOMIC DNA]</scope>
    <source>
        <strain evidence="4 5">Bd21</strain>
    </source>
</reference>
<evidence type="ECO:0000313" key="6">
    <source>
        <dbReference type="Proteomes" id="UP000008810"/>
    </source>
</evidence>
<evidence type="ECO:0000259" key="2">
    <source>
        <dbReference type="Pfam" id="PF14111"/>
    </source>
</evidence>
<dbReference type="Proteomes" id="UP000008810">
    <property type="component" value="Chromosome 2"/>
</dbReference>
<feature type="domain" description="Zinc knuckle CX2CX4HX4C" evidence="3">
    <location>
        <begin position="173"/>
        <end position="209"/>
    </location>
</feature>
<evidence type="ECO:0000313" key="5">
    <source>
        <dbReference type="EnsemblPlants" id="PNT69840"/>
    </source>
</evidence>
<evidence type="ECO:0008006" key="7">
    <source>
        <dbReference type="Google" id="ProtNLM"/>
    </source>
</evidence>
<dbReference type="InterPro" id="IPR025558">
    <property type="entry name" value="DUF4283"/>
</dbReference>
<gene>
    <name evidence="4" type="ORF">BRADI_2g01258v3</name>
</gene>
<dbReference type="PANTHER" id="PTHR31286">
    <property type="entry name" value="GLYCINE-RICH CELL WALL STRUCTURAL PROTEIN 1.8-LIKE"/>
    <property type="match status" value="1"/>
</dbReference>
<accession>A0A2K2D6D8</accession>
<feature type="domain" description="DUF4283" evidence="2">
    <location>
        <begin position="49"/>
        <end position="127"/>
    </location>
</feature>
<dbReference type="FunCoup" id="A0A2K2D6D8">
    <property type="interactions" value="1"/>
</dbReference>
<feature type="compositionally biased region" description="Basic and acidic residues" evidence="1">
    <location>
        <begin position="231"/>
        <end position="244"/>
    </location>
</feature>